<reference evidence="1" key="1">
    <citation type="journal article" date="2021" name="New Phytol.">
        <title>Evolutionary innovations through gain and loss of genes in the ectomycorrhizal Boletales.</title>
        <authorList>
            <person name="Wu G."/>
            <person name="Miyauchi S."/>
            <person name="Morin E."/>
            <person name="Kuo A."/>
            <person name="Drula E."/>
            <person name="Varga T."/>
            <person name="Kohler A."/>
            <person name="Feng B."/>
            <person name="Cao Y."/>
            <person name="Lipzen A."/>
            <person name="Daum C."/>
            <person name="Hundley H."/>
            <person name="Pangilinan J."/>
            <person name="Johnson J."/>
            <person name="Barry K."/>
            <person name="LaButti K."/>
            <person name="Ng V."/>
            <person name="Ahrendt S."/>
            <person name="Min B."/>
            <person name="Choi I.G."/>
            <person name="Park H."/>
            <person name="Plett J.M."/>
            <person name="Magnuson J."/>
            <person name="Spatafora J.W."/>
            <person name="Nagy L.G."/>
            <person name="Henrissat B."/>
            <person name="Grigoriev I.V."/>
            <person name="Yang Z.L."/>
            <person name="Xu J."/>
            <person name="Martin F.M."/>
        </authorList>
    </citation>
    <scope>NUCLEOTIDE SEQUENCE</scope>
    <source>
        <strain evidence="1">ATCC 28755</strain>
    </source>
</reference>
<evidence type="ECO:0000313" key="1">
    <source>
        <dbReference type="EMBL" id="KAH7915954.1"/>
    </source>
</evidence>
<name>A0ACB8AS23_9AGAM</name>
<evidence type="ECO:0000313" key="2">
    <source>
        <dbReference type="Proteomes" id="UP000790377"/>
    </source>
</evidence>
<comment type="caution">
    <text evidence="1">The sequence shown here is derived from an EMBL/GenBank/DDBJ whole genome shotgun (WGS) entry which is preliminary data.</text>
</comment>
<dbReference type="EMBL" id="MU267595">
    <property type="protein sequence ID" value="KAH7915954.1"/>
    <property type="molecule type" value="Genomic_DNA"/>
</dbReference>
<dbReference type="Proteomes" id="UP000790377">
    <property type="component" value="Unassembled WGS sequence"/>
</dbReference>
<gene>
    <name evidence="1" type="ORF">BJ138DRAFT_1076444</name>
</gene>
<accession>A0ACB8AS23</accession>
<sequence>MNEKSPRVIIIGAGIGGITMAINLRRKLHFDNFMIYEKSSTIGGTWRDNTYPGCSSDIAAHWYSLSSELNSNWDSHFITQPEIQAYWEDLYEKYKLRPFTAFNTHVERVDWDEKACVHKVTFYDTKTGERKEQFAEIVIQALGAFTAPYFPKDLVGVDKFQGHLWHSQQWRHDVDLRGKRVGVIGNGCSAAQFIPEIAADPTVEVINFCRSRQWFMEKGQYKYSRGAKWAFANIPFLMRIHRALIMLQSDIGWFMYRTQLPMSNYVRKAFTKYMKETAPEKYHNELVPSYPPGCKRIIIDPGYLAALHKPNVNIVWENIAEIVEKGVVLKSGEFVPLDILILGTGFYLIARDVAFRGRNGLTLDQYFESQNGAMAYRGTVFPGFPNVFSVVGPNSLSAHTSALFAIEVQSNYITKLIKPIITGQTKAVEVTTEATNKYNSWLGKRLEKTIFLDCLSYYRGDNREGVRNVTTFPGMMATFWWNTRKPIWNDFKMMGGEKWMKQRQRKVSLLRFGTLMAILSLSLSLVSKNPQVSTTLWSVIARFKPTMMAFFN</sequence>
<organism evidence="1 2">
    <name type="scientific">Hygrophoropsis aurantiaca</name>
    <dbReference type="NCBI Taxonomy" id="72124"/>
    <lineage>
        <taxon>Eukaryota</taxon>
        <taxon>Fungi</taxon>
        <taxon>Dikarya</taxon>
        <taxon>Basidiomycota</taxon>
        <taxon>Agaricomycotina</taxon>
        <taxon>Agaricomycetes</taxon>
        <taxon>Agaricomycetidae</taxon>
        <taxon>Boletales</taxon>
        <taxon>Coniophorineae</taxon>
        <taxon>Hygrophoropsidaceae</taxon>
        <taxon>Hygrophoropsis</taxon>
    </lineage>
</organism>
<proteinExistence type="predicted"/>
<protein>
    <submittedName>
        <fullName evidence="1">FAD/NAD(P)-binding domain-containing protein</fullName>
    </submittedName>
</protein>
<keyword evidence="2" id="KW-1185">Reference proteome</keyword>